<evidence type="ECO:0000313" key="3">
    <source>
        <dbReference type="Proteomes" id="UP001161691"/>
    </source>
</evidence>
<dbReference type="PROSITE" id="PS51175">
    <property type="entry name" value="CBM6"/>
    <property type="match status" value="1"/>
</dbReference>
<dbReference type="Gene3D" id="3.20.20.80">
    <property type="entry name" value="Glycosidases"/>
    <property type="match status" value="1"/>
</dbReference>
<dbReference type="Pfam" id="PF20005">
    <property type="entry name" value="fvmX7"/>
    <property type="match status" value="1"/>
</dbReference>
<accession>A0ABT6TUC1</accession>
<sequence length="910" mass="95623">MSSPAPLLSYWDQPTPPIPLPRRPVGIPRIEGRRLMKLTRKARSRLLAGLCLLLSLMPSAFAFPHPASATAVHTVTINPNTVVQSDYKGVGVNLIPSALMAKSREQGYTTAHWEMDKERILAMKPKVARVWFQVDWMEPSKGSYSWDNLKMQAFYQYLDVLKSAGTEIELNFGWKNGSTIHSWFPIAGSTTPYESAPADLDAFAASASAALQQLISVRGYTNIKYMTFYNEPNGSWDFEAPGDQKLYYANMVKKVHDRLVADGRRSLVKLWGPEETGAPDWTQYMKTNIDSYLDGYSFHVYGEPYATLSTAISARTSVAGSKPVYLTEFGWAGDNDSGWDSGYANTVIKSANEGVNGALVWQLNGGYSTDPDGSTNGNYDLYDALYTGLTPKKAFYAAGLLARYIPAHSSVVAVNTGSADIRAAAFKTSGGDYTIVLETKAGTDRNVTFNFSGVNVGKTFRKHVYQDTVALNANATIPKSVASFAAGTSFTDGAIDANYNVIVYTTLPAQTQVEVSPVNPTVTAGQSVTLAASVVDNSGGVTWSVVGSGNGTISSGGVYTAPRVIISKLVAVKAASTADPSSYGIALVRVNPDGSALPANAGFESPATTGTVVGPTTAGWTFNSRAGIQRNGSVFGAMDYAPEGLQTAYLKTDGGVAGEFSQSVTLTAGTYTLSFKAAQRASFGGAQSFNVLVDGAVVGSFTPSAGGAFSLYTTGTFAASAGSHVIKFAATTTAGDNTAFIDEVMLSPATAVTVTGAGFETPSVAAASTKTAWGPATYGGWTFNSRAGIQYNGSVLGPSANAPEGVQTAYLKTDGGVSGEFSQSVVFPSAGTYKVTFKAAQRTSFGGVQSFNVLYDGAVIGSFTTTAGTYASFATVNFAATAGSHTIKFLATTTTGDNTAFIDDIAITAA</sequence>
<organism evidence="2 3">
    <name type="scientific">Cohnella hashimotonis</name>
    <dbReference type="NCBI Taxonomy" id="2826895"/>
    <lineage>
        <taxon>Bacteria</taxon>
        <taxon>Bacillati</taxon>
        <taxon>Bacillota</taxon>
        <taxon>Bacilli</taxon>
        <taxon>Bacillales</taxon>
        <taxon>Paenibacillaceae</taxon>
        <taxon>Cohnella</taxon>
    </lineage>
</organism>
<evidence type="ECO:0000313" key="2">
    <source>
        <dbReference type="EMBL" id="MDI4649793.1"/>
    </source>
</evidence>
<evidence type="ECO:0000259" key="1">
    <source>
        <dbReference type="PROSITE" id="PS51175"/>
    </source>
</evidence>
<dbReference type="InterPro" id="IPR005084">
    <property type="entry name" value="CBM6"/>
</dbReference>
<gene>
    <name evidence="2" type="ORF">KB449_33005</name>
</gene>
<dbReference type="EMBL" id="JAGRPV010000001">
    <property type="protein sequence ID" value="MDI4649793.1"/>
    <property type="molecule type" value="Genomic_DNA"/>
</dbReference>
<protein>
    <submittedName>
        <fullName evidence="2">DUF642 domain-containing protein</fullName>
    </submittedName>
</protein>
<dbReference type="Gene3D" id="2.60.120.260">
    <property type="entry name" value="Galactose-binding domain-like"/>
    <property type="match status" value="2"/>
</dbReference>
<comment type="caution">
    <text evidence="2">The sequence shown here is derived from an EMBL/GenBank/DDBJ whole genome shotgun (WGS) entry which is preliminary data.</text>
</comment>
<feature type="domain" description="CBM6" evidence="1">
    <location>
        <begin position="776"/>
        <end position="908"/>
    </location>
</feature>
<name>A0ABT6TUC1_9BACL</name>
<dbReference type="Proteomes" id="UP001161691">
    <property type="component" value="Unassembled WGS sequence"/>
</dbReference>
<dbReference type="InterPro" id="IPR017853">
    <property type="entry name" value="GH"/>
</dbReference>
<keyword evidence="3" id="KW-1185">Reference proteome</keyword>
<proteinExistence type="predicted"/>
<dbReference type="SUPFAM" id="SSF51445">
    <property type="entry name" value="(Trans)glycosidases"/>
    <property type="match status" value="1"/>
</dbReference>
<dbReference type="InterPro" id="IPR045486">
    <property type="entry name" value="fvmX7"/>
</dbReference>
<reference evidence="2" key="1">
    <citation type="submission" date="2023-04" db="EMBL/GenBank/DDBJ databases">
        <title>Comparative genomic analysis of Cohnella hashimotonis sp. nov., isolated from the International Space Station.</title>
        <authorList>
            <person name="Venkateswaran K."/>
            <person name="Simpson A."/>
        </authorList>
    </citation>
    <scope>NUCLEOTIDE SEQUENCE</scope>
    <source>
        <strain evidence="2">F6_2S_P_1</strain>
    </source>
</reference>